<dbReference type="InterPro" id="IPR053140">
    <property type="entry name" value="GDSL_Rv0518-like"/>
</dbReference>
<dbReference type="InterPro" id="IPR013830">
    <property type="entry name" value="SGNH_hydro"/>
</dbReference>
<reference evidence="3" key="1">
    <citation type="submission" date="2021-02" db="EMBL/GenBank/DDBJ databases">
        <title>Natrosporangium hydrolyticum gen. nov., sp. nov, a haloalkaliphilic actinobacterium from a soda solonchak soil.</title>
        <authorList>
            <person name="Sorokin D.Y."/>
            <person name="Khijniak T.V."/>
            <person name="Zakharycheva A.P."/>
            <person name="Boueva O.V."/>
            <person name="Ariskina E.V."/>
            <person name="Hahnke R.L."/>
            <person name="Bunk B."/>
            <person name="Sproer C."/>
            <person name="Schumann P."/>
            <person name="Evtushenko L.I."/>
            <person name="Kublanov I.V."/>
        </authorList>
    </citation>
    <scope>NUCLEOTIDE SEQUENCE</scope>
    <source>
        <strain evidence="3">DSM 106523</strain>
    </source>
</reference>
<keyword evidence="3" id="KW-0378">Hydrolase</keyword>
<dbReference type="PANTHER" id="PTHR43784">
    <property type="entry name" value="GDSL-LIKE LIPASE/ACYLHYDROLASE, PUTATIVE (AFU_ORTHOLOGUE AFUA_2G00820)-RELATED"/>
    <property type="match status" value="1"/>
</dbReference>
<dbReference type="SUPFAM" id="SSF52266">
    <property type="entry name" value="SGNH hydrolase"/>
    <property type="match status" value="1"/>
</dbReference>
<dbReference type="GO" id="GO:0016787">
    <property type="term" value="F:hydrolase activity"/>
    <property type="evidence" value="ECO:0007669"/>
    <property type="project" value="UniProtKB-KW"/>
</dbReference>
<gene>
    <name evidence="3" type="ORF">JQS43_00160</name>
</gene>
<dbReference type="Pfam" id="PF13472">
    <property type="entry name" value="Lipase_GDSL_2"/>
    <property type="match status" value="1"/>
</dbReference>
<dbReference type="RefSeq" id="WP_239677013.1">
    <property type="nucleotide sequence ID" value="NZ_CP070499.1"/>
</dbReference>
<sequence>MRWSSFVAVGDSFTEGMDDPDPAGDGFRGWADLVAEALAAGRAEFGYANLAVRGRLFAQVAAEQVPAALAMRPALVSFAAGGNDVLRRSFEPDSMLRRFDEVVAEIRGAGAELILFRFADLSRRLPGGRFIAPRATLLNEAVVATADRHGATVIDLWSDDAFDHPELWSVDRLHLSSAGHRRVAAHVLTGLGMSPDPQWWEEPSPTPAAGWWARRTADVVWTGQYLAPWVKRRLTGRSSGDLVTAKRPRLTPLRGDGQVGEHPLG</sequence>
<dbReference type="Gene3D" id="3.40.50.1110">
    <property type="entry name" value="SGNH hydrolase"/>
    <property type="match status" value="1"/>
</dbReference>
<name>A0A895YHK1_9ACTN</name>
<keyword evidence="4" id="KW-1185">Reference proteome</keyword>
<feature type="domain" description="SGNH hydrolase-type esterase" evidence="2">
    <location>
        <begin position="8"/>
        <end position="182"/>
    </location>
</feature>
<organism evidence="3 4">
    <name type="scientific">Natronosporangium hydrolyticum</name>
    <dbReference type="NCBI Taxonomy" id="2811111"/>
    <lineage>
        <taxon>Bacteria</taxon>
        <taxon>Bacillati</taxon>
        <taxon>Actinomycetota</taxon>
        <taxon>Actinomycetes</taxon>
        <taxon>Micromonosporales</taxon>
        <taxon>Micromonosporaceae</taxon>
        <taxon>Natronosporangium</taxon>
    </lineage>
</organism>
<dbReference type="InterPro" id="IPR036514">
    <property type="entry name" value="SGNH_hydro_sf"/>
</dbReference>
<proteinExistence type="predicted"/>
<feature type="region of interest" description="Disordered" evidence="1">
    <location>
        <begin position="241"/>
        <end position="265"/>
    </location>
</feature>
<dbReference type="KEGG" id="nhy:JQS43_00160"/>
<evidence type="ECO:0000259" key="2">
    <source>
        <dbReference type="Pfam" id="PF13472"/>
    </source>
</evidence>
<dbReference type="CDD" id="cd01832">
    <property type="entry name" value="SGNH_hydrolase_like_1"/>
    <property type="match status" value="1"/>
</dbReference>
<dbReference type="PANTHER" id="PTHR43784:SF2">
    <property type="entry name" value="GDSL-LIKE LIPASE_ACYLHYDROLASE, PUTATIVE (AFU_ORTHOLOGUE AFUA_2G00820)-RELATED"/>
    <property type="match status" value="1"/>
</dbReference>
<accession>A0A895YHK1</accession>
<evidence type="ECO:0000313" key="4">
    <source>
        <dbReference type="Proteomes" id="UP000662857"/>
    </source>
</evidence>
<protein>
    <submittedName>
        <fullName evidence="3">SGNH/GDSL hydrolase family protein</fullName>
    </submittedName>
</protein>
<dbReference type="AlphaFoldDB" id="A0A895YHK1"/>
<dbReference type="Proteomes" id="UP000662857">
    <property type="component" value="Chromosome"/>
</dbReference>
<evidence type="ECO:0000256" key="1">
    <source>
        <dbReference type="SAM" id="MobiDB-lite"/>
    </source>
</evidence>
<evidence type="ECO:0000313" key="3">
    <source>
        <dbReference type="EMBL" id="QSB14853.1"/>
    </source>
</evidence>
<dbReference type="EMBL" id="CP070499">
    <property type="protein sequence ID" value="QSB14853.1"/>
    <property type="molecule type" value="Genomic_DNA"/>
</dbReference>